<keyword evidence="1 4" id="KW-0677">Repeat</keyword>
<dbReference type="CDD" id="cd00051">
    <property type="entry name" value="EFh"/>
    <property type="match status" value="1"/>
</dbReference>
<evidence type="ECO:0000256" key="2">
    <source>
        <dbReference type="ARBA" id="ARBA00022837"/>
    </source>
</evidence>
<reference evidence="6" key="2">
    <citation type="journal article" date="2024" name="Plant">
        <title>Genomic evolution and insights into agronomic trait innovations of Sesamum species.</title>
        <authorList>
            <person name="Miao H."/>
            <person name="Wang L."/>
            <person name="Qu L."/>
            <person name="Liu H."/>
            <person name="Sun Y."/>
            <person name="Le M."/>
            <person name="Wang Q."/>
            <person name="Wei S."/>
            <person name="Zheng Y."/>
            <person name="Lin W."/>
            <person name="Duan Y."/>
            <person name="Cao H."/>
            <person name="Xiong S."/>
            <person name="Wang X."/>
            <person name="Wei L."/>
            <person name="Li C."/>
            <person name="Ma Q."/>
            <person name="Ju M."/>
            <person name="Zhao R."/>
            <person name="Li G."/>
            <person name="Mu C."/>
            <person name="Tian Q."/>
            <person name="Mei H."/>
            <person name="Zhang T."/>
            <person name="Gao T."/>
            <person name="Zhang H."/>
        </authorList>
    </citation>
    <scope>NUCLEOTIDE SEQUENCE</scope>
    <source>
        <strain evidence="6">G02</strain>
    </source>
</reference>
<dbReference type="EMBL" id="JACGWJ010000003">
    <property type="protein sequence ID" value="KAL0428735.1"/>
    <property type="molecule type" value="Genomic_DNA"/>
</dbReference>
<proteinExistence type="inferred from homology"/>
<comment type="subunit">
    <text evidence="4">Homodimer. Interacts with CIPK.</text>
</comment>
<comment type="similarity">
    <text evidence="3 4">Belongs to the calcineurin regulatory subunit family.</text>
</comment>
<evidence type="ECO:0000259" key="5">
    <source>
        <dbReference type="PROSITE" id="PS50222"/>
    </source>
</evidence>
<evidence type="ECO:0000256" key="1">
    <source>
        <dbReference type="ARBA" id="ARBA00022737"/>
    </source>
</evidence>
<dbReference type="GO" id="GO:0019722">
    <property type="term" value="P:calcium-mediated signaling"/>
    <property type="evidence" value="ECO:0007669"/>
    <property type="project" value="UniProtKB-UniRule"/>
</dbReference>
<feature type="domain" description="EF-hand" evidence="5">
    <location>
        <begin position="51"/>
        <end position="86"/>
    </location>
</feature>
<dbReference type="PROSITE" id="PS50222">
    <property type="entry name" value="EF_HAND_2"/>
    <property type="match status" value="2"/>
</dbReference>
<protein>
    <recommendedName>
        <fullName evidence="4">Calcineurin B-like protein</fullName>
    </recommendedName>
</protein>
<evidence type="ECO:0000256" key="4">
    <source>
        <dbReference type="RuleBase" id="RU369080"/>
    </source>
</evidence>
<keyword evidence="4" id="KW-0472">Membrane</keyword>
<accession>A0AAW2VIT6</accession>
<dbReference type="InterPro" id="IPR018247">
    <property type="entry name" value="EF_Hand_1_Ca_BS"/>
</dbReference>
<dbReference type="Pfam" id="PF00036">
    <property type="entry name" value="EF-hand_1"/>
    <property type="match status" value="1"/>
</dbReference>
<comment type="function">
    <text evidence="4">Acts as a calcium sensor. CBL proteins interact with CIPK serine-threonine protein kinases. Binding of a CBL protein to the regulatory NAF domain of a CIPK protein lead to the activation of the kinase in a calcium-dependent manner.</text>
</comment>
<feature type="domain" description="EF-hand" evidence="5">
    <location>
        <begin position="105"/>
        <end position="140"/>
    </location>
</feature>
<dbReference type="GO" id="GO:0005509">
    <property type="term" value="F:calcium ion binding"/>
    <property type="evidence" value="ECO:0007669"/>
    <property type="project" value="UniProtKB-UniRule"/>
</dbReference>
<dbReference type="PROSITE" id="PS00018">
    <property type="entry name" value="EF_HAND_1"/>
    <property type="match status" value="1"/>
</dbReference>
<gene>
    <name evidence="6" type="ORF">Sradi_0499500</name>
</gene>
<dbReference type="GO" id="GO:0016020">
    <property type="term" value="C:membrane"/>
    <property type="evidence" value="ECO:0007669"/>
    <property type="project" value="UniProtKB-SubCell"/>
</dbReference>
<comment type="subcellular location">
    <subcellularLocation>
        <location evidence="4">Membrane</location>
    </subcellularLocation>
</comment>
<name>A0AAW2VIT6_SESRA</name>
<dbReference type="Gene3D" id="1.10.238.10">
    <property type="entry name" value="EF-hand"/>
    <property type="match status" value="1"/>
</dbReference>
<comment type="caution">
    <text evidence="6">The sequence shown here is derived from an EMBL/GenBank/DDBJ whole genome shotgun (WGS) entry which is preliminary data.</text>
</comment>
<dbReference type="AlphaFoldDB" id="A0AAW2VIT6"/>
<dbReference type="GO" id="GO:0019900">
    <property type="term" value="F:kinase binding"/>
    <property type="evidence" value="ECO:0007669"/>
    <property type="project" value="UniProtKB-UniRule"/>
</dbReference>
<sequence length="172" mass="19761">MRAKLLSLIPVAVGEVEALHELYRKLSSSVVDDGIIQKEELAFALFRSTNKQNLFADRIFDLFDVKQNGHIDFGEFVRTLSIFHPRTSEAEKVHCAFKLYDLRRTGYIEREETFREADINGDGKIDEQEWKEYAAKNPALLRNMTLPYLMDITLAFPSFVMHTEAEDSNLAG</sequence>
<organism evidence="6">
    <name type="scientific">Sesamum radiatum</name>
    <name type="common">Black benniseed</name>
    <dbReference type="NCBI Taxonomy" id="300843"/>
    <lineage>
        <taxon>Eukaryota</taxon>
        <taxon>Viridiplantae</taxon>
        <taxon>Streptophyta</taxon>
        <taxon>Embryophyta</taxon>
        <taxon>Tracheophyta</taxon>
        <taxon>Spermatophyta</taxon>
        <taxon>Magnoliopsida</taxon>
        <taxon>eudicotyledons</taxon>
        <taxon>Gunneridae</taxon>
        <taxon>Pentapetalae</taxon>
        <taxon>asterids</taxon>
        <taxon>lamiids</taxon>
        <taxon>Lamiales</taxon>
        <taxon>Pedaliaceae</taxon>
        <taxon>Sesamum</taxon>
    </lineage>
</organism>
<dbReference type="PANTHER" id="PTHR23056:SF110">
    <property type="entry name" value="CALMODULIN"/>
    <property type="match status" value="1"/>
</dbReference>
<dbReference type="Pfam" id="PF13202">
    <property type="entry name" value="EF-hand_5"/>
    <property type="match status" value="1"/>
</dbReference>
<evidence type="ECO:0000256" key="3">
    <source>
        <dbReference type="ARBA" id="ARBA00023774"/>
    </source>
</evidence>
<evidence type="ECO:0000313" key="6">
    <source>
        <dbReference type="EMBL" id="KAL0428735.1"/>
    </source>
</evidence>
<dbReference type="InterPro" id="IPR011992">
    <property type="entry name" value="EF-hand-dom_pair"/>
</dbReference>
<keyword evidence="2 4" id="KW-0106">Calcium</keyword>
<dbReference type="InterPro" id="IPR002048">
    <property type="entry name" value="EF_hand_dom"/>
</dbReference>
<reference evidence="6" key="1">
    <citation type="submission" date="2020-06" db="EMBL/GenBank/DDBJ databases">
        <authorList>
            <person name="Li T."/>
            <person name="Hu X."/>
            <person name="Zhang T."/>
            <person name="Song X."/>
            <person name="Zhang H."/>
            <person name="Dai N."/>
            <person name="Sheng W."/>
            <person name="Hou X."/>
            <person name="Wei L."/>
        </authorList>
    </citation>
    <scope>NUCLEOTIDE SEQUENCE</scope>
    <source>
        <strain evidence="6">G02</strain>
        <tissue evidence="6">Leaf</tissue>
    </source>
</reference>
<dbReference type="InterPro" id="IPR045198">
    <property type="entry name" value="CNBL1-10"/>
</dbReference>
<dbReference type="PANTHER" id="PTHR23056">
    <property type="entry name" value="CALCINEURIN B"/>
    <property type="match status" value="1"/>
</dbReference>
<dbReference type="SMART" id="SM00054">
    <property type="entry name" value="EFh"/>
    <property type="match status" value="2"/>
</dbReference>
<keyword evidence="4" id="KW-0479">Metal-binding</keyword>
<dbReference type="SUPFAM" id="SSF47473">
    <property type="entry name" value="EF-hand"/>
    <property type="match status" value="1"/>
</dbReference>